<dbReference type="InterPro" id="IPR029063">
    <property type="entry name" value="SAM-dependent_MTases_sf"/>
</dbReference>
<protein>
    <submittedName>
        <fullName evidence="1">2-polyprenyl-3-methyl-5-hydroxy-6-metoxy-1</fullName>
    </submittedName>
</protein>
<keyword evidence="4" id="KW-1185">Reference proteome</keyword>
<evidence type="ECO:0000313" key="1">
    <source>
        <dbReference type="EMBL" id="CAI3958542.1"/>
    </source>
</evidence>
<dbReference type="Gene3D" id="3.40.50.150">
    <property type="entry name" value="Vaccinia Virus protein VP39"/>
    <property type="match status" value="1"/>
</dbReference>
<dbReference type="Proteomes" id="UP001154255">
    <property type="component" value="Unassembled WGS sequence"/>
</dbReference>
<name>A0A9W4TRG8_9PROT</name>
<dbReference type="Proteomes" id="UP001154259">
    <property type="component" value="Unassembled WGS sequence"/>
</dbReference>
<evidence type="ECO:0000313" key="3">
    <source>
        <dbReference type="Proteomes" id="UP001154255"/>
    </source>
</evidence>
<gene>
    <name evidence="2" type="ORF">R53529_LOCUS2286</name>
    <name evidence="1" type="ORF">R53530_LOCUS2276</name>
</gene>
<comment type="caution">
    <text evidence="1">The sequence shown here is derived from an EMBL/GenBank/DDBJ whole genome shotgun (WGS) entry which is preliminary data.</text>
</comment>
<dbReference type="EMBL" id="CAMXCS010000012">
    <property type="protein sequence ID" value="CAI3960594.1"/>
    <property type="molecule type" value="Genomic_DNA"/>
</dbReference>
<dbReference type="EMBL" id="CAMXCM010000012">
    <property type="protein sequence ID" value="CAI3958542.1"/>
    <property type="molecule type" value="Genomic_DNA"/>
</dbReference>
<reference evidence="1" key="1">
    <citation type="submission" date="2022-10" db="EMBL/GenBank/DDBJ databases">
        <authorList>
            <person name="Botero Cardona J."/>
        </authorList>
    </citation>
    <scope>NUCLEOTIDE SEQUENCE</scope>
    <source>
        <strain evidence="1">LMG 31819</strain>
        <strain evidence="2">R-53529</strain>
    </source>
</reference>
<sequence length="344" mass="40462">MVDPSFYEYGFNIMVSFLEKRHQYLRHGIDFNQDRCLEIGALVDPILHRQEGNVFYADHLSTEELKKQFAWDQKFDFDRLVDVDFVWDNHRPLKECVSDSFDYVVASHVGEHVPNLIGWIDQITQVLTSNGQLRLVLPDGRYSFDMKRQPSKLSDLLAAWMKKAYCPQTHLVLDFALNKVDDQLVEEMHRRYVKDFDASDLPSQFPFQEVLQWGERTLDPTHYEDVHCWVLSLNLLAKFMIILTENDILNVACAGWHEIDPPRSYEFMVFMTPETDKMKRVNSWEEVYLQTKTNSGLSHSQDLEVITQLQQETIQLKEELRSMYASSSWRITAPLRAIAKRFKK</sequence>
<evidence type="ECO:0000313" key="4">
    <source>
        <dbReference type="Proteomes" id="UP001154259"/>
    </source>
</evidence>
<accession>A0A9W4TRG8</accession>
<organism evidence="1 3">
    <name type="scientific">Commensalibacter communis</name>
    <dbReference type="NCBI Taxonomy" id="2972786"/>
    <lineage>
        <taxon>Bacteria</taxon>
        <taxon>Pseudomonadati</taxon>
        <taxon>Pseudomonadota</taxon>
        <taxon>Alphaproteobacteria</taxon>
        <taxon>Acetobacterales</taxon>
        <taxon>Acetobacteraceae</taxon>
    </lineage>
</organism>
<proteinExistence type="predicted"/>
<dbReference type="AlphaFoldDB" id="A0A9W4TRG8"/>
<dbReference type="RefSeq" id="WP_271790699.1">
    <property type="nucleotide sequence ID" value="NZ_CAMXCJ010000003.1"/>
</dbReference>
<evidence type="ECO:0000313" key="2">
    <source>
        <dbReference type="EMBL" id="CAI3960594.1"/>
    </source>
</evidence>
<dbReference type="SUPFAM" id="SSF53335">
    <property type="entry name" value="S-adenosyl-L-methionine-dependent methyltransferases"/>
    <property type="match status" value="1"/>
</dbReference>